<dbReference type="PANTHER" id="PTHR36445">
    <property type="entry name" value="GTP CYCLOHYDROLASE MPTA"/>
    <property type="match status" value="1"/>
</dbReference>
<dbReference type="Pfam" id="PF02649">
    <property type="entry name" value="GCHY-1"/>
    <property type="match status" value="1"/>
</dbReference>
<evidence type="ECO:0000256" key="1">
    <source>
        <dbReference type="ARBA" id="ARBA00022801"/>
    </source>
</evidence>
<dbReference type="GO" id="GO:0003934">
    <property type="term" value="F:GTP cyclohydrolase I activity"/>
    <property type="evidence" value="ECO:0007669"/>
    <property type="project" value="InterPro"/>
</dbReference>
<accession>A0A8S5LPR7</accession>
<dbReference type="EMBL" id="BK015890">
    <property type="protein sequence ID" value="DAD71942.1"/>
    <property type="molecule type" value="Genomic_DNA"/>
</dbReference>
<reference evidence="2" key="1">
    <citation type="journal article" date="2021" name="Proc. Natl. Acad. Sci. U.S.A.">
        <title>A Catalog of Tens of Thousands of Viruses from Human Metagenomes Reveals Hidden Associations with Chronic Diseases.</title>
        <authorList>
            <person name="Tisza M.J."/>
            <person name="Buck C.B."/>
        </authorList>
    </citation>
    <scope>NUCLEOTIDE SEQUENCE</scope>
    <source>
        <strain evidence="2">Ct0f722</strain>
    </source>
</reference>
<name>A0A8S5LPR7_9CAUD</name>
<protein>
    <submittedName>
        <fullName evidence="2">Putative GTP cyclohydrolase</fullName>
    </submittedName>
</protein>
<sequence>MNKEIKVAELSRVYDASFRPSKEYLKSMPDLQNTSGSSIHIPINMVGISNFLMPLRVIQKDGDHQEVQASVSGTVSLEAEKAGINMSRIIRTAYNSIDDVLSIDRLCDVLTNYKKDLETFDAHIILKFPYRMWQTSLRSRKEDGSLNGAWHYYDVVFDVNLDRAGKFTKRMFVDFTYSSACPCSTALSEHAAYERGKYGIPHSQRSVARIGLEFDKMIWIEDVIWNCRKALKTETQTYVKRQDEQAFAELNGAHTKFVEDAIRILADMCEKIPGVKDYKIICSHNESLHPHNAIALVIKGIPNGFTQGISYDEWMSLVK</sequence>
<dbReference type="PANTHER" id="PTHR36445:SF1">
    <property type="entry name" value="GTP CYCLOHYDROLASE MPTA"/>
    <property type="match status" value="1"/>
</dbReference>
<proteinExistence type="predicted"/>
<evidence type="ECO:0000313" key="2">
    <source>
        <dbReference type="EMBL" id="DAD71942.1"/>
    </source>
</evidence>
<dbReference type="NCBIfam" id="NF010200">
    <property type="entry name" value="PRK13674.1-1"/>
    <property type="match status" value="1"/>
</dbReference>
<dbReference type="InterPro" id="IPR003801">
    <property type="entry name" value="GTP_cyclohydrolase_FolE2/MptA"/>
</dbReference>
<organism evidence="2">
    <name type="scientific">Myoviridae sp. ct0f722</name>
    <dbReference type="NCBI Taxonomy" id="2827599"/>
    <lineage>
        <taxon>Viruses</taxon>
        <taxon>Duplodnaviria</taxon>
        <taxon>Heunggongvirae</taxon>
        <taxon>Uroviricota</taxon>
        <taxon>Caudoviricetes</taxon>
    </lineage>
</organism>
<keyword evidence="1" id="KW-0378">Hydrolase</keyword>
<dbReference type="Gene3D" id="3.10.270.10">
    <property type="entry name" value="Urate Oxidase"/>
    <property type="match status" value="1"/>
</dbReference>